<feature type="transmembrane region" description="Helical" evidence="2">
    <location>
        <begin position="201"/>
        <end position="224"/>
    </location>
</feature>
<evidence type="ECO:0000256" key="1">
    <source>
        <dbReference type="SAM" id="MobiDB-lite"/>
    </source>
</evidence>
<dbReference type="GO" id="GO:0003824">
    <property type="term" value="F:catalytic activity"/>
    <property type="evidence" value="ECO:0007669"/>
    <property type="project" value="InterPro"/>
</dbReference>
<name>A0A8K0TU91_9PEZI</name>
<evidence type="ECO:0000313" key="6">
    <source>
        <dbReference type="Proteomes" id="UP000813385"/>
    </source>
</evidence>
<dbReference type="InterPro" id="IPR000845">
    <property type="entry name" value="Nucleoside_phosphorylase_d"/>
</dbReference>
<dbReference type="SUPFAM" id="SSF53167">
    <property type="entry name" value="Purine and uridine phosphorylases"/>
    <property type="match status" value="1"/>
</dbReference>
<dbReference type="EMBL" id="JAGPXD010000001">
    <property type="protein sequence ID" value="KAH7377205.1"/>
    <property type="molecule type" value="Genomic_DNA"/>
</dbReference>
<evidence type="ECO:0000259" key="3">
    <source>
        <dbReference type="Pfam" id="PF01048"/>
    </source>
</evidence>
<feature type="domain" description="Rhodopsin" evidence="4">
    <location>
        <begin position="278"/>
        <end position="335"/>
    </location>
</feature>
<feature type="compositionally biased region" description="Acidic residues" evidence="1">
    <location>
        <begin position="436"/>
        <end position="449"/>
    </location>
</feature>
<feature type="domain" description="Nucleoside phosphorylase" evidence="3">
    <location>
        <begin position="23"/>
        <end position="156"/>
    </location>
</feature>
<keyword evidence="6" id="KW-1185">Reference proteome</keyword>
<protein>
    <recommendedName>
        <fullName evidence="7">Nucleoside phosphorylase domain-containing protein</fullName>
    </recommendedName>
</protein>
<dbReference type="PANTHER" id="PTHR46082">
    <property type="entry name" value="ATP/GTP-BINDING PROTEIN-RELATED"/>
    <property type="match status" value="1"/>
</dbReference>
<feature type="transmembrane region" description="Helical" evidence="2">
    <location>
        <begin position="236"/>
        <end position="263"/>
    </location>
</feature>
<dbReference type="Pfam" id="PF01048">
    <property type="entry name" value="PNP_UDP_1"/>
    <property type="match status" value="1"/>
</dbReference>
<evidence type="ECO:0000256" key="2">
    <source>
        <dbReference type="SAM" id="Phobius"/>
    </source>
</evidence>
<dbReference type="PANTHER" id="PTHR46082:SF6">
    <property type="entry name" value="AAA+ ATPASE DOMAIN-CONTAINING PROTEIN-RELATED"/>
    <property type="match status" value="1"/>
</dbReference>
<dbReference type="InterPro" id="IPR035994">
    <property type="entry name" value="Nucleoside_phosphorylase_sf"/>
</dbReference>
<evidence type="ECO:0000259" key="4">
    <source>
        <dbReference type="Pfam" id="PF20684"/>
    </source>
</evidence>
<organism evidence="5 6">
    <name type="scientific">Plectosphaerella cucumerina</name>
    <dbReference type="NCBI Taxonomy" id="40658"/>
    <lineage>
        <taxon>Eukaryota</taxon>
        <taxon>Fungi</taxon>
        <taxon>Dikarya</taxon>
        <taxon>Ascomycota</taxon>
        <taxon>Pezizomycotina</taxon>
        <taxon>Sordariomycetes</taxon>
        <taxon>Hypocreomycetidae</taxon>
        <taxon>Glomerellales</taxon>
        <taxon>Plectosphaerellaceae</taxon>
        <taxon>Plectosphaerella</taxon>
    </lineage>
</organism>
<evidence type="ECO:0008006" key="7">
    <source>
        <dbReference type="Google" id="ProtNLM"/>
    </source>
</evidence>
<keyword evidence="2" id="KW-0472">Membrane</keyword>
<dbReference type="InterPro" id="IPR049326">
    <property type="entry name" value="Rhodopsin_dom_fungi"/>
</dbReference>
<evidence type="ECO:0000313" key="5">
    <source>
        <dbReference type="EMBL" id="KAH7377205.1"/>
    </source>
</evidence>
<dbReference type="Pfam" id="PF20684">
    <property type="entry name" value="Fung_rhodopsin"/>
    <property type="match status" value="2"/>
</dbReference>
<dbReference type="Proteomes" id="UP000813385">
    <property type="component" value="Unassembled WGS sequence"/>
</dbReference>
<accession>A0A8K0TU91</accession>
<reference evidence="5" key="1">
    <citation type="journal article" date="2021" name="Nat. Commun.">
        <title>Genetic determinants of endophytism in the Arabidopsis root mycobiome.</title>
        <authorList>
            <person name="Mesny F."/>
            <person name="Miyauchi S."/>
            <person name="Thiergart T."/>
            <person name="Pickel B."/>
            <person name="Atanasova L."/>
            <person name="Karlsson M."/>
            <person name="Huettel B."/>
            <person name="Barry K.W."/>
            <person name="Haridas S."/>
            <person name="Chen C."/>
            <person name="Bauer D."/>
            <person name="Andreopoulos W."/>
            <person name="Pangilinan J."/>
            <person name="LaButti K."/>
            <person name="Riley R."/>
            <person name="Lipzen A."/>
            <person name="Clum A."/>
            <person name="Drula E."/>
            <person name="Henrissat B."/>
            <person name="Kohler A."/>
            <person name="Grigoriev I.V."/>
            <person name="Martin F.M."/>
            <person name="Hacquard S."/>
        </authorList>
    </citation>
    <scope>NUCLEOTIDE SEQUENCE</scope>
    <source>
        <strain evidence="5">MPI-CAGE-AT-0016</strain>
    </source>
</reference>
<sequence>MPALRDPVNLPLTRPASRADFQIAVICALPTESDAVLALFDRRWDEQSPRYGKVAGDRNTYSTGAFGRHDVVLVHMPGMGKSSAAIAASRCRFSFPNVRLALLDGICGVLPTSPEGNEQIFLGDVIVSKGLIQYDFGRQLPGKFRRKDSVLDSLGPLHPEIRGFVAKLRGVEAPEKLADKTTDNLGDLQRQYKLSAAYPGAFYSSIVVYNLFMCLVKISILLQYRRIFALRMIKLITFYGVAFLAAWSITFFFLGALVCIPVTKFWDHAVPGRCLDSLTICTCIISIIRIRTLKVAASTDDPNWNNVDAATRSFLEVTITILAACLPTLRPIFSKIMPRLFGSSIRRSQGRSQYGAYIHAPGSSLNTNLNGTKVRTAKIIKPDSTRSLQDQDSIELDTHDSERVPVPGGYSVWEPEPDRTIVAEEEAGDAFMPQTDWEDLPGEDEDVGN</sequence>
<proteinExistence type="predicted"/>
<gene>
    <name evidence="5" type="ORF">B0T11DRAFT_336175</name>
</gene>
<dbReference type="GO" id="GO:0009116">
    <property type="term" value="P:nucleoside metabolic process"/>
    <property type="evidence" value="ECO:0007669"/>
    <property type="project" value="InterPro"/>
</dbReference>
<dbReference type="Gene3D" id="3.40.50.1580">
    <property type="entry name" value="Nucleoside phosphorylase domain"/>
    <property type="match status" value="1"/>
</dbReference>
<dbReference type="AlphaFoldDB" id="A0A8K0TU91"/>
<feature type="region of interest" description="Disordered" evidence="1">
    <location>
        <begin position="381"/>
        <end position="449"/>
    </location>
</feature>
<dbReference type="OrthoDB" id="20872at2759"/>
<feature type="domain" description="Rhodopsin" evidence="4">
    <location>
        <begin position="191"/>
        <end position="277"/>
    </location>
</feature>
<dbReference type="InterPro" id="IPR053137">
    <property type="entry name" value="NLR-like"/>
</dbReference>
<comment type="caution">
    <text evidence="5">The sequence shown here is derived from an EMBL/GenBank/DDBJ whole genome shotgun (WGS) entry which is preliminary data.</text>
</comment>
<keyword evidence="2" id="KW-0812">Transmembrane</keyword>
<keyword evidence="2" id="KW-1133">Transmembrane helix</keyword>